<keyword evidence="4" id="KW-0627">Porphyrin biosynthesis</keyword>
<comment type="caution">
    <text evidence="5">The sequence shown here is derived from an EMBL/GenBank/DDBJ whole genome shotgun (WGS) entry which is preliminary data.</text>
</comment>
<dbReference type="AlphaFoldDB" id="A0A0F9KJ41"/>
<evidence type="ECO:0000256" key="4">
    <source>
        <dbReference type="ARBA" id="ARBA00023244"/>
    </source>
</evidence>
<protein>
    <recommendedName>
        <fullName evidence="6">Ferrochelatase</fullName>
    </recommendedName>
</protein>
<dbReference type="InterPro" id="IPR019772">
    <property type="entry name" value="Ferrochelatase_AS"/>
</dbReference>
<gene>
    <name evidence="5" type="ORF">LCGC14_1697050</name>
</gene>
<dbReference type="Pfam" id="PF00762">
    <property type="entry name" value="Ferrochelatase"/>
    <property type="match status" value="1"/>
</dbReference>
<evidence type="ECO:0000256" key="2">
    <source>
        <dbReference type="ARBA" id="ARBA00023133"/>
    </source>
</evidence>
<dbReference type="InterPro" id="IPR033644">
    <property type="entry name" value="Ferrochelatase_C"/>
</dbReference>
<name>A0A0F9KJ41_9ZZZZ</name>
<sequence>MYLCEYLFRNRHNIAGSPLESGRTERGLDDCLRLRLDLGEMRFAAEALGIKDVVAVAPWPTHPFYIDALAELLKKALEGAEGVTDPGATGSDIPHVLFSAHSLPKSFIDAGDPYVEHIMATIAALMSRFNNPWSIGYQSRSGPVEWLEPSAESEIKRLAAEGVKQVVAVPISFVSDHIETLYEVDILYKGLAQEAGMRLTRTESLNVHPVFIRALEDLVVTATRKEGWL</sequence>
<dbReference type="Gene3D" id="3.40.50.1400">
    <property type="match status" value="1"/>
</dbReference>
<evidence type="ECO:0000313" key="5">
    <source>
        <dbReference type="EMBL" id="KKM15340.1"/>
    </source>
</evidence>
<organism evidence="5">
    <name type="scientific">marine sediment metagenome</name>
    <dbReference type="NCBI Taxonomy" id="412755"/>
    <lineage>
        <taxon>unclassified sequences</taxon>
        <taxon>metagenomes</taxon>
        <taxon>ecological metagenomes</taxon>
    </lineage>
</organism>
<proteinExistence type="predicted"/>
<dbReference type="InterPro" id="IPR001015">
    <property type="entry name" value="Ferrochelatase"/>
</dbReference>
<evidence type="ECO:0008006" key="6">
    <source>
        <dbReference type="Google" id="ProtNLM"/>
    </source>
</evidence>
<evidence type="ECO:0000256" key="3">
    <source>
        <dbReference type="ARBA" id="ARBA00023239"/>
    </source>
</evidence>
<accession>A0A0F9KJ41</accession>
<reference evidence="5" key="1">
    <citation type="journal article" date="2015" name="Nature">
        <title>Complex archaea that bridge the gap between prokaryotes and eukaryotes.</title>
        <authorList>
            <person name="Spang A."/>
            <person name="Saw J.H."/>
            <person name="Jorgensen S.L."/>
            <person name="Zaremba-Niedzwiedzka K."/>
            <person name="Martijn J."/>
            <person name="Lind A.E."/>
            <person name="van Eijk R."/>
            <person name="Schleper C."/>
            <person name="Guy L."/>
            <person name="Ettema T.J."/>
        </authorList>
    </citation>
    <scope>NUCLEOTIDE SEQUENCE</scope>
</reference>
<dbReference type="NCBIfam" id="TIGR00109">
    <property type="entry name" value="hemH"/>
    <property type="match status" value="1"/>
</dbReference>
<dbReference type="GO" id="GO:0006783">
    <property type="term" value="P:heme biosynthetic process"/>
    <property type="evidence" value="ECO:0007669"/>
    <property type="project" value="UniProtKB-KW"/>
</dbReference>
<keyword evidence="3" id="KW-0456">Lyase</keyword>
<dbReference type="PANTHER" id="PTHR11108:SF1">
    <property type="entry name" value="FERROCHELATASE, MITOCHONDRIAL"/>
    <property type="match status" value="1"/>
</dbReference>
<dbReference type="EMBL" id="LAZR01014930">
    <property type="protein sequence ID" value="KKM15340.1"/>
    <property type="molecule type" value="Genomic_DNA"/>
</dbReference>
<dbReference type="SUPFAM" id="SSF53800">
    <property type="entry name" value="Chelatase"/>
    <property type="match status" value="1"/>
</dbReference>
<keyword evidence="1" id="KW-0408">Iron</keyword>
<dbReference type="PROSITE" id="PS00534">
    <property type="entry name" value="FERROCHELATASE"/>
    <property type="match status" value="1"/>
</dbReference>
<evidence type="ECO:0000256" key="1">
    <source>
        <dbReference type="ARBA" id="ARBA00023004"/>
    </source>
</evidence>
<keyword evidence="2" id="KW-0350">Heme biosynthesis</keyword>
<dbReference type="CDD" id="cd00419">
    <property type="entry name" value="Ferrochelatase_C"/>
    <property type="match status" value="1"/>
</dbReference>
<dbReference type="GO" id="GO:0004325">
    <property type="term" value="F:ferrochelatase activity"/>
    <property type="evidence" value="ECO:0007669"/>
    <property type="project" value="InterPro"/>
</dbReference>
<dbReference type="PANTHER" id="PTHR11108">
    <property type="entry name" value="FERROCHELATASE"/>
    <property type="match status" value="1"/>
</dbReference>